<comment type="caution">
    <text evidence="2">The sequence shown here is derived from an EMBL/GenBank/DDBJ whole genome shotgun (WGS) entry which is preliminary data.</text>
</comment>
<dbReference type="EMBL" id="WVTB01000086">
    <property type="protein sequence ID" value="KAF3799164.1"/>
    <property type="molecule type" value="Genomic_DNA"/>
</dbReference>
<reference evidence="2" key="1">
    <citation type="journal article" date="2020" name="Phytopathology">
        <title>Genome sequence and comparative analysis of Colletotrichum gloeosporioides isolated from Liriodendron leaves.</title>
        <authorList>
            <person name="Fu F.F."/>
            <person name="Hao Z."/>
            <person name="Wang P."/>
            <person name="Lu Y."/>
            <person name="Xue L.J."/>
            <person name="Wei G."/>
            <person name="Tian Y."/>
            <person name="Baishi H."/>
            <person name="Xu H."/>
            <person name="Shi J."/>
            <person name="Cheng T."/>
            <person name="Wang G."/>
            <person name="Yi Y."/>
            <person name="Chen J."/>
        </authorList>
    </citation>
    <scope>NUCLEOTIDE SEQUENCE</scope>
    <source>
        <strain evidence="2">Lc1</strain>
    </source>
</reference>
<accession>A0A8H4C842</accession>
<feature type="compositionally biased region" description="Basic and acidic residues" evidence="1">
    <location>
        <begin position="34"/>
        <end position="60"/>
    </location>
</feature>
<evidence type="ECO:0000313" key="3">
    <source>
        <dbReference type="Proteomes" id="UP000613401"/>
    </source>
</evidence>
<feature type="region of interest" description="Disordered" evidence="1">
    <location>
        <begin position="34"/>
        <end position="84"/>
    </location>
</feature>
<proteinExistence type="predicted"/>
<evidence type="ECO:0000256" key="1">
    <source>
        <dbReference type="SAM" id="MobiDB-lite"/>
    </source>
</evidence>
<reference evidence="2" key="2">
    <citation type="submission" date="2020-03" db="EMBL/GenBank/DDBJ databases">
        <authorList>
            <person name="Fu F.-F."/>
            <person name="Chen J."/>
        </authorList>
    </citation>
    <scope>NUCLEOTIDE SEQUENCE</scope>
    <source>
        <strain evidence="2">Lc1</strain>
    </source>
</reference>
<organism evidence="2 3">
    <name type="scientific">Colletotrichum gloeosporioides</name>
    <name type="common">Anthracnose fungus</name>
    <name type="synonym">Glomerella cingulata</name>
    <dbReference type="NCBI Taxonomy" id="474922"/>
    <lineage>
        <taxon>Eukaryota</taxon>
        <taxon>Fungi</taxon>
        <taxon>Dikarya</taxon>
        <taxon>Ascomycota</taxon>
        <taxon>Pezizomycotina</taxon>
        <taxon>Sordariomycetes</taxon>
        <taxon>Hypocreomycetidae</taxon>
        <taxon>Glomerellales</taxon>
        <taxon>Glomerellaceae</taxon>
        <taxon>Colletotrichum</taxon>
        <taxon>Colletotrichum gloeosporioides species complex</taxon>
    </lineage>
</organism>
<dbReference type="GeneID" id="69022460"/>
<gene>
    <name evidence="2" type="ORF">GCG54_00015356</name>
</gene>
<sequence length="120" mass="12976">MPQGYNILPNPMASDEVVVQLLLTGGGSAYTWKSRTELDQKERTEHQSEAAKTAERKVGEDTPSNSTVTVSAGADSVNGIGTPPITMTPLVREFSQSLIKEELQCGAANRRRTSPSSAWR</sequence>
<name>A0A8H4C842_COLGL</name>
<evidence type="ECO:0000313" key="2">
    <source>
        <dbReference type="EMBL" id="KAF3799164.1"/>
    </source>
</evidence>
<dbReference type="AlphaFoldDB" id="A0A8H4C842"/>
<dbReference type="Proteomes" id="UP000613401">
    <property type="component" value="Unassembled WGS sequence"/>
</dbReference>
<keyword evidence="3" id="KW-1185">Reference proteome</keyword>
<dbReference type="RefSeq" id="XP_045258324.1">
    <property type="nucleotide sequence ID" value="XM_045415151.1"/>
</dbReference>
<protein>
    <submittedName>
        <fullName evidence="2">Uncharacterized protein</fullName>
    </submittedName>
</protein>